<feature type="non-terminal residue" evidence="3">
    <location>
        <position position="1"/>
    </location>
</feature>
<keyword evidence="1" id="KW-0863">Zinc-finger</keyword>
<dbReference type="GO" id="GO:0003676">
    <property type="term" value="F:nucleic acid binding"/>
    <property type="evidence" value="ECO:0007669"/>
    <property type="project" value="InterPro"/>
</dbReference>
<dbReference type="OMA" id="SADIHCK"/>
<evidence type="ECO:0000256" key="1">
    <source>
        <dbReference type="PROSITE-ProRule" id="PRU00047"/>
    </source>
</evidence>
<reference evidence="3 4" key="1">
    <citation type="journal article" date="2010" name="Science">
        <title>Genomic comparison of the ants Camponotus floridanus and Harpegnathos saltator.</title>
        <authorList>
            <person name="Bonasio R."/>
            <person name="Zhang G."/>
            <person name="Ye C."/>
            <person name="Mutti N.S."/>
            <person name="Fang X."/>
            <person name="Qin N."/>
            <person name="Donahue G."/>
            <person name="Yang P."/>
            <person name="Li Q."/>
            <person name="Li C."/>
            <person name="Zhang P."/>
            <person name="Huang Z."/>
            <person name="Berger S.L."/>
            <person name="Reinberg D."/>
            <person name="Wang J."/>
            <person name="Liebig J."/>
        </authorList>
    </citation>
    <scope>NUCLEOTIDE SEQUENCE [LARGE SCALE GENOMIC DNA]</scope>
    <source>
        <strain evidence="4">C129</strain>
    </source>
</reference>
<evidence type="ECO:0000259" key="2">
    <source>
        <dbReference type="PROSITE" id="PS50158"/>
    </source>
</evidence>
<feature type="domain" description="CCHC-type" evidence="2">
    <location>
        <begin position="82"/>
        <end position="99"/>
    </location>
</feature>
<proteinExistence type="predicted"/>
<name>E2ASV9_CAMFO</name>
<dbReference type="PROSITE" id="PS50158">
    <property type="entry name" value="ZF_CCHC"/>
    <property type="match status" value="1"/>
</dbReference>
<dbReference type="STRING" id="104421.E2ASV9"/>
<organism evidence="4">
    <name type="scientific">Camponotus floridanus</name>
    <name type="common">Florida carpenter ant</name>
    <dbReference type="NCBI Taxonomy" id="104421"/>
    <lineage>
        <taxon>Eukaryota</taxon>
        <taxon>Metazoa</taxon>
        <taxon>Ecdysozoa</taxon>
        <taxon>Arthropoda</taxon>
        <taxon>Hexapoda</taxon>
        <taxon>Insecta</taxon>
        <taxon>Pterygota</taxon>
        <taxon>Neoptera</taxon>
        <taxon>Endopterygota</taxon>
        <taxon>Hymenoptera</taxon>
        <taxon>Apocrita</taxon>
        <taxon>Aculeata</taxon>
        <taxon>Formicoidea</taxon>
        <taxon>Formicidae</taxon>
        <taxon>Formicinae</taxon>
        <taxon>Camponotus</taxon>
    </lineage>
</organism>
<feature type="non-terminal residue" evidence="3">
    <location>
        <position position="163"/>
    </location>
</feature>
<dbReference type="SUPFAM" id="SSF57756">
    <property type="entry name" value="Retrovirus zinc finger-like domains"/>
    <property type="match status" value="1"/>
</dbReference>
<dbReference type="AlphaFoldDB" id="E2ASV9"/>
<protein>
    <recommendedName>
        <fullName evidence="2">CCHC-type domain-containing protein</fullName>
    </recommendedName>
</protein>
<evidence type="ECO:0000313" key="4">
    <source>
        <dbReference type="Proteomes" id="UP000000311"/>
    </source>
</evidence>
<sequence>RKGVIKGIPNDISLDKLQATLEKDNPLIKINFLFRLKRRDPNTKKWIDSQSVCVEFKSQDLPKSLKIWKVNLFVQPYMTPVRRCYKCGKLGHTSKGCEQSHNICLNCGTTHLLSADIHCKETPKCINCSGPHHALDRKCPKFILNSEINKKMAFDNISYLEAR</sequence>
<dbReference type="SMART" id="SM00343">
    <property type="entry name" value="ZnF_C2HC"/>
    <property type="match status" value="2"/>
</dbReference>
<gene>
    <name evidence="3" type="ORF">EAG_00530</name>
</gene>
<accession>E2ASV9</accession>
<dbReference type="InterPro" id="IPR036875">
    <property type="entry name" value="Znf_CCHC_sf"/>
</dbReference>
<dbReference type="GO" id="GO:0008270">
    <property type="term" value="F:zinc ion binding"/>
    <property type="evidence" value="ECO:0007669"/>
    <property type="project" value="UniProtKB-KW"/>
</dbReference>
<dbReference type="InParanoid" id="E2ASV9"/>
<keyword evidence="4" id="KW-1185">Reference proteome</keyword>
<dbReference type="EMBL" id="GL442372">
    <property type="protein sequence ID" value="EFN63480.1"/>
    <property type="molecule type" value="Genomic_DNA"/>
</dbReference>
<dbReference type="OrthoDB" id="7555182at2759"/>
<evidence type="ECO:0000313" key="3">
    <source>
        <dbReference type="EMBL" id="EFN63480.1"/>
    </source>
</evidence>
<keyword evidence="1" id="KW-0479">Metal-binding</keyword>
<keyword evidence="1" id="KW-0862">Zinc</keyword>
<dbReference type="InterPro" id="IPR001878">
    <property type="entry name" value="Znf_CCHC"/>
</dbReference>
<dbReference type="Proteomes" id="UP000000311">
    <property type="component" value="Unassembled WGS sequence"/>
</dbReference>